<protein>
    <submittedName>
        <fullName evidence="2">Uncharacterized protein</fullName>
    </submittedName>
</protein>
<dbReference type="Proteomes" id="UP001596328">
    <property type="component" value="Unassembled WGS sequence"/>
</dbReference>
<comment type="caution">
    <text evidence="2">The sequence shown here is derived from an EMBL/GenBank/DDBJ whole genome shotgun (WGS) entry which is preliminary data.</text>
</comment>
<name>A0ABD5S4Q5_9EURY</name>
<evidence type="ECO:0000313" key="3">
    <source>
        <dbReference type="Proteomes" id="UP001596328"/>
    </source>
</evidence>
<keyword evidence="3" id="KW-1185">Reference proteome</keyword>
<accession>A0ABD5S4Q5</accession>
<reference evidence="2 3" key="1">
    <citation type="journal article" date="2019" name="Int. J. Syst. Evol. Microbiol.">
        <title>The Global Catalogue of Microorganisms (GCM) 10K type strain sequencing project: providing services to taxonomists for standard genome sequencing and annotation.</title>
        <authorList>
            <consortium name="The Broad Institute Genomics Platform"/>
            <consortium name="The Broad Institute Genome Sequencing Center for Infectious Disease"/>
            <person name="Wu L."/>
            <person name="Ma J."/>
        </authorList>
    </citation>
    <scope>NUCLEOTIDE SEQUENCE [LARGE SCALE GENOMIC DNA]</scope>
    <source>
        <strain evidence="2 3">NBRC 111368</strain>
    </source>
</reference>
<sequence length="58" mass="6079">MAATTRTSDDGDDGETVLDQFDGATCPRCVVGDLRRGRFKGDGAVVRSACETPAIGLF</sequence>
<gene>
    <name evidence="2" type="ORF">ACFQE1_19520</name>
</gene>
<feature type="region of interest" description="Disordered" evidence="1">
    <location>
        <begin position="1"/>
        <end position="20"/>
    </location>
</feature>
<dbReference type="AlphaFoldDB" id="A0ABD5S4Q5"/>
<proteinExistence type="predicted"/>
<dbReference type="EMBL" id="JBHSWU010001171">
    <property type="protein sequence ID" value="MFC6726512.1"/>
    <property type="molecule type" value="Genomic_DNA"/>
</dbReference>
<evidence type="ECO:0000256" key="1">
    <source>
        <dbReference type="SAM" id="MobiDB-lite"/>
    </source>
</evidence>
<organism evidence="2 3">
    <name type="scientific">Halobium palmae</name>
    <dbReference type="NCBI Taxonomy" id="1776492"/>
    <lineage>
        <taxon>Archaea</taxon>
        <taxon>Methanobacteriati</taxon>
        <taxon>Methanobacteriota</taxon>
        <taxon>Stenosarchaea group</taxon>
        <taxon>Halobacteria</taxon>
        <taxon>Halobacteriales</taxon>
        <taxon>Haloferacaceae</taxon>
        <taxon>Halobium</taxon>
    </lineage>
</organism>
<evidence type="ECO:0000313" key="2">
    <source>
        <dbReference type="EMBL" id="MFC6726512.1"/>
    </source>
</evidence>